<accession>A0ABP8YNA0</accession>
<organism evidence="3 4">
    <name type="scientific">Amnibacterium soli</name>
    <dbReference type="NCBI Taxonomy" id="1282736"/>
    <lineage>
        <taxon>Bacteria</taxon>
        <taxon>Bacillati</taxon>
        <taxon>Actinomycetota</taxon>
        <taxon>Actinomycetes</taxon>
        <taxon>Micrococcales</taxon>
        <taxon>Microbacteriaceae</taxon>
        <taxon>Amnibacterium</taxon>
    </lineage>
</organism>
<keyword evidence="1" id="KW-0732">Signal</keyword>
<feature type="chain" id="PRO_5045825498" evidence="1">
    <location>
        <begin position="28"/>
        <end position="381"/>
    </location>
</feature>
<feature type="signal peptide" evidence="1">
    <location>
        <begin position="1"/>
        <end position="27"/>
    </location>
</feature>
<feature type="domain" description="Phytase-like" evidence="2">
    <location>
        <begin position="58"/>
        <end position="365"/>
    </location>
</feature>
<reference evidence="4" key="1">
    <citation type="journal article" date="2019" name="Int. J. Syst. Evol. Microbiol.">
        <title>The Global Catalogue of Microorganisms (GCM) 10K type strain sequencing project: providing services to taxonomists for standard genome sequencing and annotation.</title>
        <authorList>
            <consortium name="The Broad Institute Genomics Platform"/>
            <consortium name="The Broad Institute Genome Sequencing Center for Infectious Disease"/>
            <person name="Wu L."/>
            <person name="Ma J."/>
        </authorList>
    </citation>
    <scope>NUCLEOTIDE SEQUENCE [LARGE SCALE GENOMIC DNA]</scope>
    <source>
        <strain evidence="4">JCM 19015</strain>
    </source>
</reference>
<protein>
    <submittedName>
        <fullName evidence="3">Esterase-like activity of phytase family protein</fullName>
    </submittedName>
</protein>
<dbReference type="EMBL" id="BAABLP010000001">
    <property type="protein sequence ID" value="GAA4735191.1"/>
    <property type="molecule type" value="Genomic_DNA"/>
</dbReference>
<evidence type="ECO:0000313" key="4">
    <source>
        <dbReference type="Proteomes" id="UP001500121"/>
    </source>
</evidence>
<gene>
    <name evidence="3" type="ORF">GCM10025783_01200</name>
</gene>
<evidence type="ECO:0000256" key="1">
    <source>
        <dbReference type="SAM" id="SignalP"/>
    </source>
</evidence>
<dbReference type="PROSITE" id="PS51257">
    <property type="entry name" value="PROKAR_LIPOPROTEIN"/>
    <property type="match status" value="1"/>
</dbReference>
<evidence type="ECO:0000259" key="2">
    <source>
        <dbReference type="Pfam" id="PF13449"/>
    </source>
</evidence>
<dbReference type="Pfam" id="PF13449">
    <property type="entry name" value="Phytase-like"/>
    <property type="match status" value="1"/>
</dbReference>
<keyword evidence="4" id="KW-1185">Reference proteome</keyword>
<dbReference type="Proteomes" id="UP001500121">
    <property type="component" value="Unassembled WGS sequence"/>
</dbReference>
<dbReference type="PANTHER" id="PTHR37957:SF1">
    <property type="entry name" value="PHYTASE-LIKE DOMAIN-CONTAINING PROTEIN"/>
    <property type="match status" value="1"/>
</dbReference>
<name>A0ABP8YNA0_9MICO</name>
<sequence>MVRMRPRALLVPLVALLACAVAVPAAASQERAHPKPEPVSFSYLGETELPNALQFEGTTVGGLSSISWDARTGKYLIISDDRSQIDPARFYTAAISARRGAVTLRLEATAPLRQADGSPFPPTSADGAVIAPDPEGIAVDPRHRRFAWSSEGERVLSPLTLGDPAVRLADASGRTTATLPIAPQLHMNAQEVGPRRNQTLEGLSYTPNGAQLWAAMEDPLYQDGEDPAADHGARVRFTEYDAAHRLPVAQYAYPLSPLFEAGPAGSTNGVSDIAALGGGRFLVLERAFTTRNKIRVFEADASRATDVLGRDALAAAPMTAMRKRLVVDLAAVHGLPRIDNVEGITVGPRLHDGRRLVVLVSDDNFSTGQVTQVIAFAASGL</sequence>
<dbReference type="PANTHER" id="PTHR37957">
    <property type="entry name" value="BLR7070 PROTEIN"/>
    <property type="match status" value="1"/>
</dbReference>
<dbReference type="SUPFAM" id="SSF75011">
    <property type="entry name" value="3-carboxy-cis,cis-mucoante lactonizing enzyme"/>
    <property type="match status" value="1"/>
</dbReference>
<comment type="caution">
    <text evidence="3">The sequence shown here is derived from an EMBL/GenBank/DDBJ whole genome shotgun (WGS) entry which is preliminary data.</text>
</comment>
<dbReference type="InterPro" id="IPR027372">
    <property type="entry name" value="Phytase-like_dom"/>
</dbReference>
<proteinExistence type="predicted"/>
<evidence type="ECO:0000313" key="3">
    <source>
        <dbReference type="EMBL" id="GAA4735191.1"/>
    </source>
</evidence>